<dbReference type="Gene3D" id="1.10.8.730">
    <property type="match status" value="1"/>
</dbReference>
<organism evidence="2 3">
    <name type="scientific">Candidatus Ruthenibacterium merdavium</name>
    <dbReference type="NCBI Taxonomy" id="2838752"/>
    <lineage>
        <taxon>Bacteria</taxon>
        <taxon>Bacillati</taxon>
        <taxon>Bacillota</taxon>
        <taxon>Clostridia</taxon>
        <taxon>Eubacteriales</taxon>
        <taxon>Oscillospiraceae</taxon>
        <taxon>Ruthenibacterium</taxon>
    </lineage>
</organism>
<feature type="domain" description="Helicase HerA central" evidence="1">
    <location>
        <begin position="411"/>
        <end position="472"/>
    </location>
</feature>
<dbReference type="InterPro" id="IPR002789">
    <property type="entry name" value="HerA_central"/>
</dbReference>
<dbReference type="Proteomes" id="UP000823918">
    <property type="component" value="Unassembled WGS sequence"/>
</dbReference>
<dbReference type="Gene3D" id="3.40.50.300">
    <property type="entry name" value="P-loop containing nucleotide triphosphate hydrolases"/>
    <property type="match status" value="1"/>
</dbReference>
<sequence>MKQSNIENLIQFELLDNCVLSGGFYFHLLRYFPPNTDTMTPEEIDNEIDKLAALFNSLERPVSMFATDKVEDLTEIRNFYFTLDPKFDPYVSEIVSQIDNTSSESTSVQRAFYFIFCDTEEKTDLLNALIAKGYRVEYPTKNELATLMRNYFLREFVNCDVYTLEQEILKDEKLRKAIEKKPLKIHSEVERRLVPHRLDFLVYHAMHNNIRRRTLMVNNLPSSIPQAALMKVATMKNTSFMMRMTPMSGTNIRNLTNAQAKQKAWKRGSREVTDQLEANSEQEQLLEFYNNITRQKLAVFNTSIYIECYGKTDEEVNQVASDVVDALLLSGITVEALVREQKDGFLSVNPLGRDLFLSDSNNLPSTTAAALYPFTYSSRIDSKGMLLGSSLQGGPLFLDILTRQSGQTNSNFAIVGTAGMGKSYLMKKIITFLTMFGVSCFTLDPEDEYIDLYRRLGGTVYNCVEGAARINPLEVRCLRRADEDEDEDAKDDVLFYSMKDKAMFFQHLSWLKDFFSVLFSGISPTELSALMMLTQEMYAAHGISEGTDFSQLTEKDYPTFGDLYEFIEQYDVDSSRLVTESLISGLLLRLRECYDGAMSILFNGHTNIKNANMINFSVAALLEGSKDRTQAVLFNITTWIWTQVTKRERSIAFNIDELYLFFENLTMVKYISSFVRRARKYNSLIGTATQQVADCLREDIAMYTAALFNVSTYKFLFYPGEIDLDMMKEKLKLSDGEMLNISKPRKKHCLVCAGDERYYIKVGSFQYENELFGTAGGK</sequence>
<dbReference type="InterPro" id="IPR051162">
    <property type="entry name" value="T4SS_component"/>
</dbReference>
<dbReference type="SUPFAM" id="SSF52540">
    <property type="entry name" value="P-loop containing nucleoside triphosphate hydrolases"/>
    <property type="match status" value="1"/>
</dbReference>
<dbReference type="AlphaFoldDB" id="A0A9D2TL06"/>
<proteinExistence type="predicted"/>
<reference evidence="2" key="2">
    <citation type="submission" date="2021-04" db="EMBL/GenBank/DDBJ databases">
        <authorList>
            <person name="Gilroy R."/>
        </authorList>
    </citation>
    <scope>NUCLEOTIDE SEQUENCE</scope>
    <source>
        <strain evidence="2">5933</strain>
    </source>
</reference>
<accession>A0A9D2TL06</accession>
<dbReference type="PANTHER" id="PTHR30121">
    <property type="entry name" value="UNCHARACTERIZED PROTEIN YJGR-RELATED"/>
    <property type="match status" value="1"/>
</dbReference>
<name>A0A9D2TL06_9FIRM</name>
<evidence type="ECO:0000259" key="1">
    <source>
        <dbReference type="Pfam" id="PF01935"/>
    </source>
</evidence>
<dbReference type="Pfam" id="PF01935">
    <property type="entry name" value="DUF87"/>
    <property type="match status" value="1"/>
</dbReference>
<keyword evidence="2" id="KW-0547">Nucleotide-binding</keyword>
<dbReference type="EMBL" id="DWWA01000049">
    <property type="protein sequence ID" value="HJC73001.1"/>
    <property type="molecule type" value="Genomic_DNA"/>
</dbReference>
<dbReference type="GO" id="GO:0005524">
    <property type="term" value="F:ATP binding"/>
    <property type="evidence" value="ECO:0007669"/>
    <property type="project" value="UniProtKB-KW"/>
</dbReference>
<protein>
    <submittedName>
        <fullName evidence="2">ATP-binding protein</fullName>
    </submittedName>
</protein>
<gene>
    <name evidence="2" type="ORF">H9698_09465</name>
</gene>
<reference evidence="2" key="1">
    <citation type="journal article" date="2021" name="PeerJ">
        <title>Extensive microbial diversity within the chicken gut microbiome revealed by metagenomics and culture.</title>
        <authorList>
            <person name="Gilroy R."/>
            <person name="Ravi A."/>
            <person name="Getino M."/>
            <person name="Pursley I."/>
            <person name="Horton D.L."/>
            <person name="Alikhan N.F."/>
            <person name="Baker D."/>
            <person name="Gharbi K."/>
            <person name="Hall N."/>
            <person name="Watson M."/>
            <person name="Adriaenssens E.M."/>
            <person name="Foster-Nyarko E."/>
            <person name="Jarju S."/>
            <person name="Secka A."/>
            <person name="Antonio M."/>
            <person name="Oren A."/>
            <person name="Chaudhuri R.R."/>
            <person name="La Ragione R."/>
            <person name="Hildebrand F."/>
            <person name="Pallen M.J."/>
        </authorList>
    </citation>
    <scope>NUCLEOTIDE SEQUENCE</scope>
    <source>
        <strain evidence="2">5933</strain>
    </source>
</reference>
<keyword evidence="2" id="KW-0067">ATP-binding</keyword>
<comment type="caution">
    <text evidence="2">The sequence shown here is derived from an EMBL/GenBank/DDBJ whole genome shotgun (WGS) entry which is preliminary data.</text>
</comment>
<evidence type="ECO:0000313" key="2">
    <source>
        <dbReference type="EMBL" id="HJC73001.1"/>
    </source>
</evidence>
<dbReference type="PANTHER" id="PTHR30121:SF6">
    <property type="entry name" value="SLR6007 PROTEIN"/>
    <property type="match status" value="1"/>
</dbReference>
<dbReference type="InterPro" id="IPR027417">
    <property type="entry name" value="P-loop_NTPase"/>
</dbReference>
<evidence type="ECO:0000313" key="3">
    <source>
        <dbReference type="Proteomes" id="UP000823918"/>
    </source>
</evidence>